<proteinExistence type="predicted"/>
<protein>
    <submittedName>
        <fullName evidence="2">Uncharacterized protein</fullName>
    </submittedName>
</protein>
<feature type="chain" id="PRO_5042269626" evidence="1">
    <location>
        <begin position="20"/>
        <end position="143"/>
    </location>
</feature>
<gene>
    <name evidence="2" type="ORF">DNG_09256</name>
</gene>
<name>A0AAE8N5C1_9PEZI</name>
<feature type="signal peptide" evidence="1">
    <location>
        <begin position="1"/>
        <end position="19"/>
    </location>
</feature>
<accession>A0AAE8N5C1</accession>
<dbReference type="AlphaFoldDB" id="A0AAE8N5C1"/>
<keyword evidence="3" id="KW-1185">Reference proteome</keyword>
<evidence type="ECO:0000256" key="1">
    <source>
        <dbReference type="SAM" id="SignalP"/>
    </source>
</evidence>
<keyword evidence="1" id="KW-0732">Signal</keyword>
<comment type="caution">
    <text evidence="2">The sequence shown here is derived from an EMBL/GenBank/DDBJ whole genome shotgun (WGS) entry which is preliminary data.</text>
</comment>
<organism evidence="2 3">
    <name type="scientific">Cephalotrichum gorgonifer</name>
    <dbReference type="NCBI Taxonomy" id="2041049"/>
    <lineage>
        <taxon>Eukaryota</taxon>
        <taxon>Fungi</taxon>
        <taxon>Dikarya</taxon>
        <taxon>Ascomycota</taxon>
        <taxon>Pezizomycotina</taxon>
        <taxon>Sordariomycetes</taxon>
        <taxon>Hypocreomycetidae</taxon>
        <taxon>Microascales</taxon>
        <taxon>Microascaceae</taxon>
        <taxon>Cephalotrichum</taxon>
    </lineage>
</organism>
<evidence type="ECO:0000313" key="2">
    <source>
        <dbReference type="EMBL" id="SPO06566.1"/>
    </source>
</evidence>
<evidence type="ECO:0000313" key="3">
    <source>
        <dbReference type="Proteomes" id="UP001187682"/>
    </source>
</evidence>
<sequence length="143" mass="14866">MKIILNILLLFSFLPAALSTPITQTANPVPTPIAAQPQAQTQPHAPRTSQFWLDFTKSYDPLAAQTTPAPGGIAKAVGGGEQDAGVEFVQTTYYTCITRGTTYTHCGWHIPILQVGGAAGGKGKGGMVIWAGAVAVMAGAMLL</sequence>
<dbReference type="EMBL" id="ONZQ02000016">
    <property type="protein sequence ID" value="SPO06566.1"/>
    <property type="molecule type" value="Genomic_DNA"/>
</dbReference>
<reference evidence="2" key="1">
    <citation type="submission" date="2018-03" db="EMBL/GenBank/DDBJ databases">
        <authorList>
            <person name="Guldener U."/>
        </authorList>
    </citation>
    <scope>NUCLEOTIDE SEQUENCE</scope>
</reference>
<dbReference type="Proteomes" id="UP001187682">
    <property type="component" value="Unassembled WGS sequence"/>
</dbReference>